<accession>A0A2X0M6M6</accession>
<dbReference type="Proteomes" id="UP000249464">
    <property type="component" value="Unassembled WGS sequence"/>
</dbReference>
<dbReference type="EMBL" id="FQNC01000044">
    <property type="protein sequence ID" value="SGY57895.1"/>
    <property type="molecule type" value="Genomic_DNA"/>
</dbReference>
<organism evidence="1 2">
    <name type="scientific">Microbotryum silenes-dioicae</name>
    <dbReference type="NCBI Taxonomy" id="796604"/>
    <lineage>
        <taxon>Eukaryota</taxon>
        <taxon>Fungi</taxon>
        <taxon>Dikarya</taxon>
        <taxon>Basidiomycota</taxon>
        <taxon>Pucciniomycotina</taxon>
        <taxon>Microbotryomycetes</taxon>
        <taxon>Microbotryales</taxon>
        <taxon>Microbotryaceae</taxon>
        <taxon>Microbotryum</taxon>
    </lineage>
</organism>
<keyword evidence="2" id="KW-1185">Reference proteome</keyword>
<reference evidence="1 2" key="1">
    <citation type="submission" date="2016-11" db="EMBL/GenBank/DDBJ databases">
        <authorList>
            <person name="Jaros S."/>
            <person name="Januszkiewicz K."/>
            <person name="Wedrychowicz H."/>
        </authorList>
    </citation>
    <scope>NUCLEOTIDE SEQUENCE [LARGE SCALE GENOMIC DNA]</scope>
</reference>
<gene>
    <name evidence="1" type="primary">BQ5605_C006g04319</name>
    <name evidence="1" type="ORF">BQ5605_C006G04319</name>
</gene>
<sequence length="300" mass="33757">MTTTRGESGRTVSFASRPLMAPARPAQPFPSLDQLVIGTAEMSLRALEPKTRSDYARAFCQWNLFVLYYRYPALPTVVSLCQFVYWWYRLVSTVYQTLSCLAHYFKPIMGDEWNRIRSCRAVKLVIIGGIKTWRRAAKRATPLPFASVDYSLKAGVSDAAVSYDHLVFLTMVALGFGACARCAELCAPNTVAYWDYNKLPCHDTVKIEKDSFIVHLPYHKADQRWQGLHFIVVRILLHETNNSRTQTSSSLRAMVTLPHVHGSSVVFEASSDRIAAGNPSDPAVQPTTLYEATQRIRSNV</sequence>
<evidence type="ECO:0000313" key="1">
    <source>
        <dbReference type="EMBL" id="SGY57895.1"/>
    </source>
</evidence>
<dbReference type="AlphaFoldDB" id="A0A2X0M6M6"/>
<protein>
    <submittedName>
        <fullName evidence="1">BQ5605_C006g04319 protein</fullName>
    </submittedName>
</protein>
<proteinExistence type="predicted"/>
<evidence type="ECO:0000313" key="2">
    <source>
        <dbReference type="Proteomes" id="UP000249464"/>
    </source>
</evidence>
<name>A0A2X0M6M6_9BASI</name>